<keyword evidence="6" id="KW-0472">Membrane</keyword>
<dbReference type="OMA" id="CVQYQAE"/>
<proteinExistence type="predicted"/>
<dbReference type="AlphaFoldDB" id="A0A068VN62"/>
<dbReference type="EMBL" id="HG748893">
    <property type="protein sequence ID" value="CDP22072.1"/>
    <property type="molecule type" value="Genomic_DNA"/>
</dbReference>
<dbReference type="GO" id="GO:0004674">
    <property type="term" value="F:protein serine/threonine kinase activity"/>
    <property type="evidence" value="ECO:0007669"/>
    <property type="project" value="UniProtKB-KW"/>
</dbReference>
<evidence type="ECO:0000256" key="4">
    <source>
        <dbReference type="ARBA" id="ARBA00022729"/>
    </source>
</evidence>
<reference evidence="9" key="1">
    <citation type="journal article" date="2014" name="Science">
        <title>The coffee genome provides insight into the convergent evolution of caffeine biosynthesis.</title>
        <authorList>
            <person name="Denoeud F."/>
            <person name="Carretero-Paulet L."/>
            <person name="Dereeper A."/>
            <person name="Droc G."/>
            <person name="Guyot R."/>
            <person name="Pietrella M."/>
            <person name="Zheng C."/>
            <person name="Alberti A."/>
            <person name="Anthony F."/>
            <person name="Aprea G."/>
            <person name="Aury J.M."/>
            <person name="Bento P."/>
            <person name="Bernard M."/>
            <person name="Bocs S."/>
            <person name="Campa C."/>
            <person name="Cenci A."/>
            <person name="Combes M.C."/>
            <person name="Crouzillat D."/>
            <person name="Da Silva C."/>
            <person name="Daddiego L."/>
            <person name="De Bellis F."/>
            <person name="Dussert S."/>
            <person name="Garsmeur O."/>
            <person name="Gayraud T."/>
            <person name="Guignon V."/>
            <person name="Jahn K."/>
            <person name="Jamilloux V."/>
            <person name="Joet T."/>
            <person name="Labadie K."/>
            <person name="Lan T."/>
            <person name="Leclercq J."/>
            <person name="Lepelley M."/>
            <person name="Leroy T."/>
            <person name="Li L.T."/>
            <person name="Librado P."/>
            <person name="Lopez L."/>
            <person name="Munoz A."/>
            <person name="Noel B."/>
            <person name="Pallavicini A."/>
            <person name="Perrotta G."/>
            <person name="Poncet V."/>
            <person name="Pot D."/>
            <person name="Priyono X."/>
            <person name="Rigoreau M."/>
            <person name="Rouard M."/>
            <person name="Rozas J."/>
            <person name="Tranchant-Dubreuil C."/>
            <person name="VanBuren R."/>
            <person name="Zhang Q."/>
            <person name="Andrade A.C."/>
            <person name="Argout X."/>
            <person name="Bertrand B."/>
            <person name="de Kochko A."/>
            <person name="Graziosi G."/>
            <person name="Henry R.J."/>
            <person name="Jayarama X."/>
            <person name="Ming R."/>
            <person name="Nagai C."/>
            <person name="Rounsley S."/>
            <person name="Sankoff D."/>
            <person name="Giuliano G."/>
            <person name="Albert V.A."/>
            <person name="Wincker P."/>
            <person name="Lashermes P."/>
        </authorList>
    </citation>
    <scope>NUCLEOTIDE SEQUENCE [LARGE SCALE GENOMIC DNA]</scope>
    <source>
        <strain evidence="9">cv. DH200-94</strain>
    </source>
</reference>
<dbReference type="InterPro" id="IPR011009">
    <property type="entry name" value="Kinase-like_dom_sf"/>
</dbReference>
<dbReference type="STRING" id="49390.A0A068VN62"/>
<evidence type="ECO:0000256" key="2">
    <source>
        <dbReference type="ARBA" id="ARBA00022527"/>
    </source>
</evidence>
<dbReference type="SUPFAM" id="SSF56112">
    <property type="entry name" value="Protein kinase-like (PK-like)"/>
    <property type="match status" value="2"/>
</dbReference>
<dbReference type="OrthoDB" id="986097at2759"/>
<evidence type="ECO:0000313" key="8">
    <source>
        <dbReference type="EMBL" id="CDP22072.1"/>
    </source>
</evidence>
<dbReference type="Proteomes" id="UP000295252">
    <property type="component" value="Unassembled WGS sequence"/>
</dbReference>
<dbReference type="Gene3D" id="1.10.510.10">
    <property type="entry name" value="Transferase(Phosphotransferase) domain 1"/>
    <property type="match status" value="2"/>
</dbReference>
<keyword evidence="9" id="KW-1185">Reference proteome</keyword>
<dbReference type="GO" id="GO:0016020">
    <property type="term" value="C:membrane"/>
    <property type="evidence" value="ECO:0007669"/>
    <property type="project" value="UniProtKB-SubCell"/>
</dbReference>
<dbReference type="InParanoid" id="A0A068VN62"/>
<evidence type="ECO:0000256" key="3">
    <source>
        <dbReference type="ARBA" id="ARBA00022692"/>
    </source>
</evidence>
<comment type="subcellular location">
    <subcellularLocation>
        <location evidence="1">Membrane</location>
        <topology evidence="1">Single-pass type I membrane protein</topology>
    </subcellularLocation>
</comment>
<sequence>MEMPGRRRHGNGHVEHSSQIYFPSWIYDKFDRGEELEIGDHATEEEKSISRRLILIALWCTQMTPEDRPSMREVLEMLEGDLSGLKLPHRLLFYPPDSPISMQGSSNISSPYSNQITHYREDKKLLKSKKKEKSKAPCYATRRKTKDDKKIVLIPCNLNSYSIQLLIDASLRAAALREKKNSAVLSSSELEIGDHATEEEKSISRRLILIALWCTQMTPENRPSMQEILEMLEGDLSGLKLPHRPLFYPPDSPISMQG</sequence>
<name>A0A068VN62_COFCA</name>
<organism evidence="8 9">
    <name type="scientific">Coffea canephora</name>
    <name type="common">Robusta coffee</name>
    <dbReference type="NCBI Taxonomy" id="49390"/>
    <lineage>
        <taxon>Eukaryota</taxon>
        <taxon>Viridiplantae</taxon>
        <taxon>Streptophyta</taxon>
        <taxon>Embryophyta</taxon>
        <taxon>Tracheophyta</taxon>
        <taxon>Spermatophyta</taxon>
        <taxon>Magnoliopsida</taxon>
        <taxon>eudicotyledons</taxon>
        <taxon>Gunneridae</taxon>
        <taxon>Pentapetalae</taxon>
        <taxon>asterids</taxon>
        <taxon>lamiids</taxon>
        <taxon>Gentianales</taxon>
        <taxon>Rubiaceae</taxon>
        <taxon>Ixoroideae</taxon>
        <taxon>Gardenieae complex</taxon>
        <taxon>Bertiereae - Coffeeae clade</taxon>
        <taxon>Coffeeae</taxon>
        <taxon>Coffea</taxon>
    </lineage>
</organism>
<gene>
    <name evidence="8" type="ORF">GSCOC_T00013036001</name>
</gene>
<evidence type="ECO:0000256" key="6">
    <source>
        <dbReference type="ARBA" id="ARBA00023136"/>
    </source>
</evidence>
<keyword evidence="2" id="KW-0418">Kinase</keyword>
<dbReference type="InterPro" id="IPR045874">
    <property type="entry name" value="LRK10/LRL21-25-like"/>
</dbReference>
<feature type="non-terminal residue" evidence="8">
    <location>
        <position position="258"/>
    </location>
</feature>
<evidence type="ECO:0000256" key="7">
    <source>
        <dbReference type="ARBA" id="ARBA00023180"/>
    </source>
</evidence>
<evidence type="ECO:0000256" key="1">
    <source>
        <dbReference type="ARBA" id="ARBA00004479"/>
    </source>
</evidence>
<evidence type="ECO:0000256" key="5">
    <source>
        <dbReference type="ARBA" id="ARBA00022989"/>
    </source>
</evidence>
<dbReference type="Gramene" id="CDP22072">
    <property type="protein sequence ID" value="CDP22072"/>
    <property type="gene ID" value="GSCOC_T00013036001"/>
</dbReference>
<protein>
    <submittedName>
        <fullName evidence="8">DH200=94 genomic scaffold, scaffold_9809</fullName>
    </submittedName>
</protein>
<dbReference type="PANTHER" id="PTHR27009">
    <property type="entry name" value="RUST RESISTANCE KINASE LR10-RELATED"/>
    <property type="match status" value="1"/>
</dbReference>
<keyword evidence="4" id="KW-0732">Signal</keyword>
<keyword evidence="3" id="KW-0812">Transmembrane</keyword>
<keyword evidence="2" id="KW-0808">Transferase</keyword>
<keyword evidence="7" id="KW-0325">Glycoprotein</keyword>
<keyword evidence="5" id="KW-1133">Transmembrane helix</keyword>
<evidence type="ECO:0000313" key="9">
    <source>
        <dbReference type="Proteomes" id="UP000295252"/>
    </source>
</evidence>
<accession>A0A068VN62</accession>
<keyword evidence="2" id="KW-0723">Serine/threonine-protein kinase</keyword>